<feature type="transmembrane region" description="Helical" evidence="1">
    <location>
        <begin position="95"/>
        <end position="114"/>
    </location>
</feature>
<name>A0A1G6VQJ6_9ACTN</name>
<feature type="transmembrane region" description="Helical" evidence="1">
    <location>
        <begin position="159"/>
        <end position="179"/>
    </location>
</feature>
<reference evidence="3" key="1">
    <citation type="submission" date="2016-10" db="EMBL/GenBank/DDBJ databases">
        <authorList>
            <person name="Varghese N."/>
            <person name="Submissions S."/>
        </authorList>
    </citation>
    <scope>NUCLEOTIDE SEQUENCE [LARGE SCALE GENOMIC DNA]</scope>
    <source>
        <strain evidence="3">DSM 45421</strain>
    </source>
</reference>
<gene>
    <name evidence="2" type="ORF">SAMN05660690_4525</name>
</gene>
<dbReference type="Proteomes" id="UP000199416">
    <property type="component" value="Unassembled WGS sequence"/>
</dbReference>
<keyword evidence="3" id="KW-1185">Reference proteome</keyword>
<proteinExistence type="predicted"/>
<evidence type="ECO:0000313" key="2">
    <source>
        <dbReference type="EMBL" id="SDD55135.1"/>
    </source>
</evidence>
<dbReference type="AlphaFoldDB" id="A0A1G6VQJ6"/>
<feature type="transmembrane region" description="Helical" evidence="1">
    <location>
        <begin position="185"/>
        <end position="204"/>
    </location>
</feature>
<organism evidence="2 3">
    <name type="scientific">Geodermatophilus telluris</name>
    <dbReference type="NCBI Taxonomy" id="1190417"/>
    <lineage>
        <taxon>Bacteria</taxon>
        <taxon>Bacillati</taxon>
        <taxon>Actinomycetota</taxon>
        <taxon>Actinomycetes</taxon>
        <taxon>Geodermatophilales</taxon>
        <taxon>Geodermatophilaceae</taxon>
        <taxon>Geodermatophilus</taxon>
    </lineage>
</organism>
<keyword evidence="1" id="KW-1133">Transmembrane helix</keyword>
<feature type="transmembrane region" description="Helical" evidence="1">
    <location>
        <begin position="66"/>
        <end position="88"/>
    </location>
</feature>
<protein>
    <submittedName>
        <fullName evidence="2">Uncharacterized protein</fullName>
    </submittedName>
</protein>
<evidence type="ECO:0000256" key="1">
    <source>
        <dbReference type="SAM" id="Phobius"/>
    </source>
</evidence>
<dbReference type="EMBL" id="FMZF01000009">
    <property type="protein sequence ID" value="SDD55135.1"/>
    <property type="molecule type" value="Genomic_DNA"/>
</dbReference>
<keyword evidence="1" id="KW-0472">Membrane</keyword>
<feature type="transmembrane region" description="Helical" evidence="1">
    <location>
        <begin position="134"/>
        <end position="152"/>
    </location>
</feature>
<evidence type="ECO:0000313" key="3">
    <source>
        <dbReference type="Proteomes" id="UP000199416"/>
    </source>
</evidence>
<accession>A0A1G6VQJ6</accession>
<sequence length="244" mass="26226">MSRISRVWVATTLMASGGLLYAASWQRWAGACPWRGNQEIQRCETRMDHLYDFLPPQEPWTPVGPAAQLAGASLLVLAIALLPLPWALTGRRPELPSVVVLLATVLSVTGVGLAALRSGLEGAVVGPVGSSVTIWLWVLVPPLLFAGVAVSSRGWASRVAAVLLILASPLVAFFTYAIGPWDAQPWWEAISGLLTCGAGACVLVEAIRRPTRRRDAAAETAVVSRVQTRPWWAARGHRTESRHG</sequence>
<keyword evidence="1" id="KW-0812">Transmembrane</keyword>